<dbReference type="Proteomes" id="UP000249645">
    <property type="component" value="Unassembled WGS sequence"/>
</dbReference>
<protein>
    <recommendedName>
        <fullName evidence="1">PKD domain-containing protein</fullName>
    </recommendedName>
</protein>
<name>A0A2W5FBU2_9SPHI</name>
<organism evidence="2 3">
    <name type="scientific">Pseudopedobacter saltans</name>
    <dbReference type="NCBI Taxonomy" id="151895"/>
    <lineage>
        <taxon>Bacteria</taxon>
        <taxon>Pseudomonadati</taxon>
        <taxon>Bacteroidota</taxon>
        <taxon>Sphingobacteriia</taxon>
        <taxon>Sphingobacteriales</taxon>
        <taxon>Sphingobacteriaceae</taxon>
        <taxon>Pseudopedobacter</taxon>
    </lineage>
</organism>
<dbReference type="Gene3D" id="2.60.40.10">
    <property type="entry name" value="Immunoglobulins"/>
    <property type="match status" value="6"/>
</dbReference>
<dbReference type="InterPro" id="IPR000601">
    <property type="entry name" value="PKD_dom"/>
</dbReference>
<dbReference type="InterPro" id="IPR026341">
    <property type="entry name" value="T9SS_type_B"/>
</dbReference>
<dbReference type="NCBIfam" id="TIGR04131">
    <property type="entry name" value="Bac_Flav_CTERM"/>
    <property type="match status" value="1"/>
</dbReference>
<comment type="caution">
    <text evidence="2">The sequence shown here is derived from an EMBL/GenBank/DDBJ whole genome shotgun (WGS) entry which is preliminary data.</text>
</comment>
<dbReference type="EMBL" id="QFOI01000042">
    <property type="protein sequence ID" value="PZP51110.1"/>
    <property type="molecule type" value="Genomic_DNA"/>
</dbReference>
<dbReference type="AlphaFoldDB" id="A0A2W5FBU2"/>
<dbReference type="SUPFAM" id="SSF49299">
    <property type="entry name" value="PKD domain"/>
    <property type="match status" value="5"/>
</dbReference>
<feature type="domain" description="PKD" evidence="1">
    <location>
        <begin position="79"/>
        <end position="169"/>
    </location>
</feature>
<proteinExistence type="predicted"/>
<evidence type="ECO:0000259" key="1">
    <source>
        <dbReference type="PROSITE" id="PS50093"/>
    </source>
</evidence>
<dbReference type="InterPro" id="IPR035986">
    <property type="entry name" value="PKD_dom_sf"/>
</dbReference>
<dbReference type="CDD" id="cd00146">
    <property type="entry name" value="PKD"/>
    <property type="match status" value="2"/>
</dbReference>
<dbReference type="SMART" id="SM00089">
    <property type="entry name" value="PKD"/>
    <property type="match status" value="7"/>
</dbReference>
<feature type="domain" description="PKD" evidence="1">
    <location>
        <begin position="540"/>
        <end position="590"/>
    </location>
</feature>
<feature type="domain" description="PKD" evidence="1">
    <location>
        <begin position="874"/>
        <end position="938"/>
    </location>
</feature>
<feature type="domain" description="PKD" evidence="1">
    <location>
        <begin position="193"/>
        <end position="236"/>
    </location>
</feature>
<gene>
    <name evidence="2" type="ORF">DI598_04020</name>
</gene>
<reference evidence="2 3" key="1">
    <citation type="submission" date="2017-11" db="EMBL/GenBank/DDBJ databases">
        <title>Infants hospitalized years apart are colonized by the same room-sourced microbial strains.</title>
        <authorList>
            <person name="Brooks B."/>
            <person name="Olm M.R."/>
            <person name="Firek B.A."/>
            <person name="Baker R."/>
            <person name="Thomas B.C."/>
            <person name="Morowitz M.J."/>
            <person name="Banfield J.F."/>
        </authorList>
    </citation>
    <scope>NUCLEOTIDE SEQUENCE [LARGE SCALE GENOMIC DNA]</scope>
    <source>
        <strain evidence="2">S2_009_000_R2_76</strain>
    </source>
</reference>
<dbReference type="InterPro" id="IPR013783">
    <property type="entry name" value="Ig-like_fold"/>
</dbReference>
<dbReference type="Pfam" id="PF13585">
    <property type="entry name" value="CHU_C"/>
    <property type="match status" value="1"/>
</dbReference>
<feature type="domain" description="PKD" evidence="1">
    <location>
        <begin position="17"/>
        <end position="75"/>
    </location>
</feature>
<dbReference type="InterPro" id="IPR022409">
    <property type="entry name" value="PKD/Chitinase_dom"/>
</dbReference>
<dbReference type="PROSITE" id="PS50093">
    <property type="entry name" value="PKD"/>
    <property type="match status" value="5"/>
</dbReference>
<evidence type="ECO:0000313" key="3">
    <source>
        <dbReference type="Proteomes" id="UP000249645"/>
    </source>
</evidence>
<accession>A0A2W5FBU2</accession>
<dbReference type="Pfam" id="PF18911">
    <property type="entry name" value="PKD_4"/>
    <property type="match status" value="3"/>
</dbReference>
<evidence type="ECO:0000313" key="2">
    <source>
        <dbReference type="EMBL" id="PZP51110.1"/>
    </source>
</evidence>
<sequence length="1222" mass="132021">MQVSNMDVNGSCVGIGVTFTNTSTVSVNSLRWDFGDNYTTTNTNSIAHTYSISGSYTITLTNTQNQTTASKTITIYANPKASFTLSDSTACIGNNINFTSTSTQGSTPLKYYSWTFGDGNVLPQETSPSISHAYSSAGTFVPILTVRDENGCSGTSTTTKQVQINNSQLQSAFLANGTDFYSCTNSINLENTTNENSISNVSYVWNFGDNSSSNLKSPTSHTYATAGLYTISLQVNIGGTSGCSPSYSKQVYIGQPTISIDAPTSICTNTSYPISATSNIPGFIDNNSDLSWSSSNGLVFSNDSSSISANASGTATLFVSNKKGCKATSSQNININDIPSFNLNVTPNTGICVGVAVNGIVNATNGSSIQKYVWSPINSISDTTNLSSYQYTYNSSGQYNFSATAISINGCASTQYTTLNIGEDCIDNGLGSAYNPIFSFASLSCSDKYTIKIVNKNTSRQVSYWSVNGVQYPSADGQSAIITLTPATKGYIYSINTFYRDGTSDLGRKIVIIDEVAAFDIINNDNASLYCANNSFSFLTSSVNPGNISSFSWIVRDETQGTTIDSSNSANLSYSFPKAGNYSVSLSIADLRNPSCISQVKKDLVVNGITGDFTIEKGAFCIPNPKVTVQLQNVTTSSTLNKVTWSFGDGSVRPITNPKVTDTVQHQYQSNNSSYTPYTINAKLEDAAGCTMNITKDGIVKVYNPKIGFYKKDTVLCTSKTITINNTSDAYGANYTWNVGGQTQTTSGNNPFIGTFSNVANPSELDVALHLVDAGGCTKDTIVRGYIKYREPVASFVISNVEELYNCPPFTLNIENTSQNFDSIHWSINGTFNSIQKDSFYYTVLHPGPVAIDQSAVLDGCIANYSENYVVKGPVAKLLTKDTIGCTPYTTLLYVSDNTDIVSYQWDKGDGITYVTDNTSDSIRFTYEKGGTYYPSVTFVGVEGCSDKQEYPSPIIAMQSVDLKYKDNYLFCSNDSIIHLTAEAANVASFSWSQTPTTGYMSDVTGSSIGIIPVESTTYHVIAHSANDCPDETGDIFVKTATASVVSFSPNTITVPAGTVFPINPTITNENLGVEYYWTPDFRINNRYLKDPTIIADKDTVYYLNVKNNEGCVSSDSVRIYVLCNTSKLMMANAFTPNGDGKNDIFYVTGYGIKNVLHFVIFDRWGKKVFERNNISSNDISQGWDGHIGSQLAAPGTYIYLAEVECTEGNVIPLKGSVVLIR</sequence>